<keyword evidence="2" id="KW-1185">Reference proteome</keyword>
<evidence type="ECO:0000313" key="2">
    <source>
        <dbReference type="Proteomes" id="UP000323054"/>
    </source>
</evidence>
<protein>
    <submittedName>
        <fullName evidence="1">Uncharacterized protein</fullName>
    </submittedName>
</protein>
<sequence>MARKTLKQKLRKQIREIKSAADQEHELAGITINFELQAMQAVALGHGLMTTLIHAKNVLGVNNEDYQTIEKVAQERISQCLVKLVDMGIPAEEANHRILQGH</sequence>
<reference evidence="2" key="1">
    <citation type="submission" date="2019-06" db="EMBL/GenBank/DDBJ databases">
        <title>Complete Genome Sequence of Escherichia coli Myophage Mangalitsa.</title>
        <authorList>
            <person name="Atkison C.L."/>
            <person name="Boeckman J."/>
            <person name="Newkirk H."/>
            <person name="Liu M."/>
            <person name="Gill J.J."/>
            <person name="Cahill J."/>
            <person name="Ramsey J."/>
        </authorList>
    </citation>
    <scope>NUCLEOTIDE SEQUENCE [LARGE SCALE GENOMIC DNA]</scope>
</reference>
<dbReference type="EMBL" id="MN045229">
    <property type="protein sequence ID" value="QEG07832.1"/>
    <property type="molecule type" value="Genomic_DNA"/>
</dbReference>
<evidence type="ECO:0000313" key="1">
    <source>
        <dbReference type="EMBL" id="QEG07832.1"/>
    </source>
</evidence>
<dbReference type="Proteomes" id="UP000323054">
    <property type="component" value="Segment"/>
</dbReference>
<name>A0A5B9N5N1_9CAUD</name>
<organism evidence="1 2">
    <name type="scientific">Escherichia phage Mangalitsa</name>
    <dbReference type="NCBI Taxonomy" id="2589658"/>
    <lineage>
        <taxon>Viruses</taxon>
        <taxon>Duplodnaviria</taxon>
        <taxon>Heunggongvirae</taxon>
        <taxon>Uroviricota</taxon>
        <taxon>Caudoviricetes</taxon>
        <taxon>Chaseviridae</taxon>
        <taxon>Cleopatravirinae</taxon>
        <taxon>Carltongylesvirus</taxon>
        <taxon>Carltongylesvirus mangalitsa</taxon>
    </lineage>
</organism>
<accession>A0A5B9N5N1</accession>
<gene>
    <name evidence="1" type="ORF">Mangalitsa_030</name>
</gene>
<proteinExistence type="predicted"/>